<feature type="transmembrane region" description="Helical" evidence="2">
    <location>
        <begin position="504"/>
        <end position="522"/>
    </location>
</feature>
<feature type="transmembrane region" description="Helical" evidence="2">
    <location>
        <begin position="150"/>
        <end position="169"/>
    </location>
</feature>
<gene>
    <name evidence="3" type="ORF">TrCOL_g5534</name>
</gene>
<comment type="caution">
    <text evidence="3">The sequence shown here is derived from an EMBL/GenBank/DDBJ whole genome shotgun (WGS) entry which is preliminary data.</text>
</comment>
<feature type="transmembrane region" description="Helical" evidence="2">
    <location>
        <begin position="293"/>
        <end position="313"/>
    </location>
</feature>
<keyword evidence="2" id="KW-0472">Membrane</keyword>
<feature type="region of interest" description="Disordered" evidence="1">
    <location>
        <begin position="15"/>
        <end position="34"/>
    </location>
</feature>
<proteinExistence type="predicted"/>
<accession>A0A9W7G655</accession>
<evidence type="ECO:0000256" key="2">
    <source>
        <dbReference type="SAM" id="Phobius"/>
    </source>
</evidence>
<dbReference type="AlphaFoldDB" id="A0A9W7G655"/>
<evidence type="ECO:0000313" key="3">
    <source>
        <dbReference type="EMBL" id="GMI33518.1"/>
    </source>
</evidence>
<feature type="transmembrane region" description="Helical" evidence="2">
    <location>
        <begin position="126"/>
        <end position="144"/>
    </location>
</feature>
<protein>
    <submittedName>
        <fullName evidence="3">Uncharacterized protein</fullName>
    </submittedName>
</protein>
<reference evidence="4" key="1">
    <citation type="journal article" date="2023" name="Commun. Biol.">
        <title>Genome analysis of Parmales, the sister group of diatoms, reveals the evolutionary specialization of diatoms from phago-mixotrophs to photoautotrophs.</title>
        <authorList>
            <person name="Ban H."/>
            <person name="Sato S."/>
            <person name="Yoshikawa S."/>
            <person name="Yamada K."/>
            <person name="Nakamura Y."/>
            <person name="Ichinomiya M."/>
            <person name="Sato N."/>
            <person name="Blanc-Mathieu R."/>
            <person name="Endo H."/>
            <person name="Kuwata A."/>
            <person name="Ogata H."/>
        </authorList>
    </citation>
    <scope>NUCLEOTIDE SEQUENCE [LARGE SCALE GENOMIC DNA]</scope>
</reference>
<organism evidence="3 4">
    <name type="scientific">Triparma columacea</name>
    <dbReference type="NCBI Taxonomy" id="722753"/>
    <lineage>
        <taxon>Eukaryota</taxon>
        <taxon>Sar</taxon>
        <taxon>Stramenopiles</taxon>
        <taxon>Ochrophyta</taxon>
        <taxon>Bolidophyceae</taxon>
        <taxon>Parmales</taxon>
        <taxon>Triparmaceae</taxon>
        <taxon>Triparma</taxon>
    </lineage>
</organism>
<evidence type="ECO:0000256" key="1">
    <source>
        <dbReference type="SAM" id="MobiDB-lite"/>
    </source>
</evidence>
<name>A0A9W7G655_9STRA</name>
<sequence>MSIPAMKVAPCDDEVEPLETKNHPHTPPKLKRVGELTHPPKLKRAGALTRLHVAEDPRSLLPTRRIIAIVILASAVNACRDPFNNTIPGFVINTLFLVNLTLPLTCLVMGSFVFKTYELPMGNKAMFLALILIRAGFMIGHTVHMERFGFYTANLALGFLFFLAAHFSYPLSPPTFFTNYTMPFWYVLGFLWHISSLISSTLSFFVFLAYVAYSIVISTWLLAKANPKTRASSQYLAFVAFLTPCSGWAIGTVLMKVRTLSTFWKSIALQCCSTVIQSIAHPAALRASDKNKFAVLMFGVYLGIDIGQTLLFLEVKLGTLEFFKCIIVQEVGGIWKNSGVKEFCQYIVGMRRTNPFRDEDYVRCLMKKGMVDTISEVLSVVSVLVMFVVEKALLPYTTPVTVTKHQVRNDTVTDTIEWEFESPVCVTTCAGWVASAGLEEKEDKSAAEVTALVAVVLVFRFTFMFLERHHLSQLTFNNGVSRQKTTGDTANQDARKIFASSPTFYLFVVSFAAIAGATGGSYSGTWSQLHLDERGLLTGIAIDHWRKVGGDDGE</sequence>
<keyword evidence="4" id="KW-1185">Reference proteome</keyword>
<feature type="transmembrane region" description="Helical" evidence="2">
    <location>
        <begin position="235"/>
        <end position="255"/>
    </location>
</feature>
<dbReference type="EMBL" id="BRYA01000828">
    <property type="protein sequence ID" value="GMI33518.1"/>
    <property type="molecule type" value="Genomic_DNA"/>
</dbReference>
<keyword evidence="2" id="KW-1133">Transmembrane helix</keyword>
<keyword evidence="2" id="KW-0812">Transmembrane</keyword>
<evidence type="ECO:0000313" key="4">
    <source>
        <dbReference type="Proteomes" id="UP001165065"/>
    </source>
</evidence>
<dbReference type="Proteomes" id="UP001165065">
    <property type="component" value="Unassembled WGS sequence"/>
</dbReference>
<dbReference type="OrthoDB" id="214950at2759"/>
<feature type="transmembrane region" description="Helical" evidence="2">
    <location>
        <begin position="201"/>
        <end position="223"/>
    </location>
</feature>
<feature type="transmembrane region" description="Helical" evidence="2">
    <location>
        <begin position="90"/>
        <end position="114"/>
    </location>
</feature>